<keyword evidence="2" id="KW-1185">Reference proteome</keyword>
<name>A0AAE9Z8Q4_9GAMM</name>
<dbReference type="RefSeq" id="WP_044842781.1">
    <property type="nucleotide sequence ID" value="NZ_CP059734.1"/>
</dbReference>
<reference evidence="1 2" key="2">
    <citation type="journal article" date="2022" name="Mar. Drugs">
        <title>Bioassay-Guided Fractionation Leads to the Detection of Cholic Acid Generated by the Rare Thalassomonas sp.</title>
        <authorList>
            <person name="Pheiffer F."/>
            <person name="Schneider Y.K."/>
            <person name="Hansen E.H."/>
            <person name="Andersen J.H."/>
            <person name="Isaksson J."/>
            <person name="Busche T."/>
            <person name="R C."/>
            <person name="Kalinowski J."/>
            <person name="Zyl L.V."/>
            <person name="Trindade M."/>
        </authorList>
    </citation>
    <scope>NUCLEOTIDE SEQUENCE [LARGE SCALE GENOMIC DNA]</scope>
    <source>
        <strain evidence="1 2">XOM25</strain>
    </source>
</reference>
<gene>
    <name evidence="1" type="ORF">SG34_032190</name>
</gene>
<dbReference type="AlphaFoldDB" id="A0AAE9Z8Q4"/>
<dbReference type="Proteomes" id="UP000032352">
    <property type="component" value="Chromosome pTvir"/>
</dbReference>
<accession>A0AAE9Z8Q4</accession>
<protein>
    <submittedName>
        <fullName evidence="1">Uncharacterized protein</fullName>
    </submittedName>
</protein>
<dbReference type="KEGG" id="tvd:SG34_032190"/>
<evidence type="ECO:0000313" key="2">
    <source>
        <dbReference type="Proteomes" id="UP000032352"/>
    </source>
</evidence>
<dbReference type="EMBL" id="CP059734">
    <property type="protein sequence ID" value="WDE08583.1"/>
    <property type="molecule type" value="Genomic_DNA"/>
</dbReference>
<evidence type="ECO:0000313" key="1">
    <source>
        <dbReference type="EMBL" id="WDE08583.1"/>
    </source>
</evidence>
<proteinExistence type="predicted"/>
<organism evidence="1 2">
    <name type="scientific">Thalassomonas viridans</name>
    <dbReference type="NCBI Taxonomy" id="137584"/>
    <lineage>
        <taxon>Bacteria</taxon>
        <taxon>Pseudomonadati</taxon>
        <taxon>Pseudomonadota</taxon>
        <taxon>Gammaproteobacteria</taxon>
        <taxon>Alteromonadales</taxon>
        <taxon>Colwelliaceae</taxon>
        <taxon>Thalassomonas</taxon>
    </lineage>
</organism>
<reference evidence="1 2" key="1">
    <citation type="journal article" date="2015" name="Genome Announc.">
        <title>Draft Genome Sequences of Marine Isolates of Thalassomonas viridans and Thalassomonas actiniarum.</title>
        <authorList>
            <person name="Olonade I."/>
            <person name="van Zyl L.J."/>
            <person name="Trindade M."/>
        </authorList>
    </citation>
    <scope>NUCLEOTIDE SEQUENCE [LARGE SCALE GENOMIC DNA]</scope>
    <source>
        <strain evidence="1 2">XOM25</strain>
    </source>
</reference>
<sequence length="66" mass="7726">MFGHVDKSIYYSNITRAAKGVHNLSPHALDKENGKYVDEEMAELEKLTYMPEMQTPLNRWLILMKQ</sequence>